<dbReference type="InterPro" id="IPR002110">
    <property type="entry name" value="Ankyrin_rpt"/>
</dbReference>
<feature type="repeat" description="ANK" evidence="3">
    <location>
        <begin position="316"/>
        <end position="336"/>
    </location>
</feature>
<dbReference type="VEuPathDB" id="FungiDB:EMCG_01754"/>
<dbReference type="PANTHER" id="PTHR24171">
    <property type="entry name" value="ANKYRIN REPEAT DOMAIN-CONTAINING PROTEIN 39-RELATED"/>
    <property type="match status" value="1"/>
</dbReference>
<keyword evidence="1" id="KW-0677">Repeat</keyword>
<keyword evidence="2 3" id="KW-0040">ANK repeat</keyword>
<evidence type="ECO:0000313" key="5">
    <source>
        <dbReference type="Proteomes" id="UP000226031"/>
    </source>
</evidence>
<protein>
    <submittedName>
        <fullName evidence="4">Uncharacterized protein</fullName>
    </submittedName>
</protein>
<dbReference type="InterPro" id="IPR036770">
    <property type="entry name" value="Ankyrin_rpt-contain_sf"/>
</dbReference>
<dbReference type="Gene3D" id="1.25.40.20">
    <property type="entry name" value="Ankyrin repeat-containing domain"/>
    <property type="match status" value="1"/>
</dbReference>
<dbReference type="SUPFAM" id="SSF48403">
    <property type="entry name" value="Ankyrin repeat"/>
    <property type="match status" value="1"/>
</dbReference>
<accession>A0A2B7ZKX5</accession>
<sequence>MLSELKLVRNHHVSDKLKNLPKGLVETYTTILNRNIREEERQEARFLLLNMVAAHLPLKRKGIAAAFALWKKGIVLPNESLEDYTDICSSCGSIIYVANTDDDATVNFCHQSAKKFLLNNRSGSSEVWFHTSLDGANLLMFEMWWDCLSDEELGNGSLAIRCENGILLEADMKDLEPDCQRYPFLNYASNEGGDHAIASYPVVLNGFKFDIGKPPTLCDAWLLRTVEEGQLDVLKLLQSNRADLNMRKLDGMTPLSWLLAMIIQRFSSCSTGQAGINVKNQFGQTTLSRAASIGLTEIVELLLATGQVDVNVQDSDGRTPLLWAASSGHREVVELLWRLLSCCWPLNRLMLSVRIILDGNHYQLLSGIVIRKIFNFLIATNQVAHHCHESTQRVYIYF</sequence>
<evidence type="ECO:0000256" key="1">
    <source>
        <dbReference type="ARBA" id="ARBA00022737"/>
    </source>
</evidence>
<name>A0A2B7ZKX5_9EURO</name>
<proteinExistence type="predicted"/>
<comment type="caution">
    <text evidence="4">The sequence shown here is derived from an EMBL/GenBank/DDBJ whole genome shotgun (WGS) entry which is preliminary data.</text>
</comment>
<dbReference type="PROSITE" id="PS50088">
    <property type="entry name" value="ANK_REPEAT"/>
    <property type="match status" value="1"/>
</dbReference>
<dbReference type="PROSITE" id="PS50297">
    <property type="entry name" value="ANK_REP_REGION"/>
    <property type="match status" value="1"/>
</dbReference>
<gene>
    <name evidence="4" type="ORF">GX50_03312</name>
</gene>
<evidence type="ECO:0000256" key="2">
    <source>
        <dbReference type="ARBA" id="ARBA00023043"/>
    </source>
</evidence>
<evidence type="ECO:0000256" key="3">
    <source>
        <dbReference type="PROSITE-ProRule" id="PRU00023"/>
    </source>
</evidence>
<dbReference type="Proteomes" id="UP000226031">
    <property type="component" value="Unassembled WGS sequence"/>
</dbReference>
<dbReference type="SMART" id="SM00248">
    <property type="entry name" value="ANK"/>
    <property type="match status" value="3"/>
</dbReference>
<organism evidence="4 5">
    <name type="scientific">[Emmonsia] crescens</name>
    <dbReference type="NCBI Taxonomy" id="73230"/>
    <lineage>
        <taxon>Eukaryota</taxon>
        <taxon>Fungi</taxon>
        <taxon>Dikarya</taxon>
        <taxon>Ascomycota</taxon>
        <taxon>Pezizomycotina</taxon>
        <taxon>Eurotiomycetes</taxon>
        <taxon>Eurotiomycetidae</taxon>
        <taxon>Onygenales</taxon>
        <taxon>Ajellomycetaceae</taxon>
        <taxon>Emergomyces</taxon>
    </lineage>
</organism>
<dbReference type="EMBL" id="PDND01000053">
    <property type="protein sequence ID" value="PGH33833.1"/>
    <property type="molecule type" value="Genomic_DNA"/>
</dbReference>
<keyword evidence="5" id="KW-1185">Reference proteome</keyword>
<dbReference type="Pfam" id="PF12796">
    <property type="entry name" value="Ank_2"/>
    <property type="match status" value="1"/>
</dbReference>
<evidence type="ECO:0000313" key="4">
    <source>
        <dbReference type="EMBL" id="PGH33833.1"/>
    </source>
</evidence>
<dbReference type="AlphaFoldDB" id="A0A2B7ZKX5"/>
<dbReference type="STRING" id="73230.A0A2B7ZKX5"/>
<reference evidence="4 5" key="1">
    <citation type="submission" date="2017-10" db="EMBL/GenBank/DDBJ databases">
        <title>Comparative genomics in systemic dimorphic fungi from Ajellomycetaceae.</title>
        <authorList>
            <person name="Munoz J.F."/>
            <person name="Mcewen J.G."/>
            <person name="Clay O.K."/>
            <person name="Cuomo C.A."/>
        </authorList>
    </citation>
    <scope>NUCLEOTIDE SEQUENCE [LARGE SCALE GENOMIC DNA]</scope>
    <source>
        <strain evidence="4 5">UAMH4076</strain>
    </source>
</reference>